<dbReference type="GO" id="GO:0008408">
    <property type="term" value="F:3'-5' exonuclease activity"/>
    <property type="evidence" value="ECO:0007669"/>
    <property type="project" value="InterPro"/>
</dbReference>
<dbReference type="InterPro" id="IPR004805">
    <property type="entry name" value="DnaE2/DnaE/PolC"/>
</dbReference>
<dbReference type="InterPro" id="IPR012337">
    <property type="entry name" value="RNaseH-like_sf"/>
</dbReference>
<dbReference type="SUPFAM" id="SSF53098">
    <property type="entry name" value="Ribonuclease H-like"/>
    <property type="match status" value="1"/>
</dbReference>
<dbReference type="InterPro" id="IPR011708">
    <property type="entry name" value="DNA_pol3_alpha_NTPase_dom"/>
</dbReference>
<dbReference type="Gene3D" id="3.20.20.140">
    <property type="entry name" value="Metal-dependent hydrolases"/>
    <property type="match status" value="1"/>
</dbReference>
<dbReference type="eggNOG" id="COG2176">
    <property type="taxonomic scope" value="Bacteria"/>
</dbReference>
<sequence length="232" mass="26833">MMQKSKEQAEKKAKFYDYIEVQPPSNFVHLFDRELVQNEAQLIDIIRNIVQLADDLEKPCVATGNVHHLEENDQLYRQILIASQSGNPLNRQTLPNTYFRTTTDMMEAFAFLGEDKAKEIVITNPNQLADQIEEVKPVKDDLYTPPNIDGAEEEIRELSYNFAKSVYGEPIPEIVEKRIEKELKSIIGHGFAVIYLISQKLVKKSLDDGYLVGSRGFCWFFFDCYFYRNYGS</sequence>
<accession>W4VFP4</accession>
<dbReference type="PANTHER" id="PTHR32294:SF5">
    <property type="entry name" value="DNA POLYMERASE III POLC-TYPE"/>
    <property type="match status" value="1"/>
</dbReference>
<proteinExistence type="predicted"/>
<dbReference type="Proteomes" id="UP000019102">
    <property type="component" value="Unassembled WGS sequence"/>
</dbReference>
<comment type="caution">
    <text evidence="2">The sequence shown here is derived from an EMBL/GenBank/DDBJ whole genome shotgun (WGS) entry which is preliminary data.</text>
</comment>
<protein>
    <submittedName>
        <fullName evidence="2">DNA polymerase III alpha subunit</fullName>
    </submittedName>
</protein>
<dbReference type="STRING" id="1298598.JCM21714_537"/>
<evidence type="ECO:0000259" key="1">
    <source>
        <dbReference type="Pfam" id="PF07733"/>
    </source>
</evidence>
<reference evidence="2 3" key="1">
    <citation type="journal article" date="2014" name="Genome Announc.">
        <title>Draft Genome Sequence of the Boron-Tolerant and Moderately Halotolerant Bacterium Gracilibacillus boraciitolerans JCM 21714T.</title>
        <authorList>
            <person name="Ahmed I."/>
            <person name="Oshima K."/>
            <person name="Suda W."/>
            <person name="Kitamura K."/>
            <person name="Iida T."/>
            <person name="Ohmori Y."/>
            <person name="Fujiwara T."/>
            <person name="Hattori M."/>
            <person name="Ohkuma M."/>
        </authorList>
    </citation>
    <scope>NUCLEOTIDE SEQUENCE [LARGE SCALE GENOMIC DNA]</scope>
    <source>
        <strain evidence="2 3">JCM 21714</strain>
    </source>
</reference>
<gene>
    <name evidence="2" type="ORF">JCM21714_537</name>
</gene>
<dbReference type="AlphaFoldDB" id="W4VFP4"/>
<dbReference type="PANTHER" id="PTHR32294">
    <property type="entry name" value="DNA POLYMERASE III SUBUNIT ALPHA"/>
    <property type="match status" value="1"/>
</dbReference>
<dbReference type="Pfam" id="PF07733">
    <property type="entry name" value="DNA_pol3_alpha"/>
    <property type="match status" value="1"/>
</dbReference>
<feature type="domain" description="Bacterial DNA polymerase III alpha subunit NTPase" evidence="1">
    <location>
        <begin position="154"/>
        <end position="216"/>
    </location>
</feature>
<dbReference type="GO" id="GO:0006260">
    <property type="term" value="P:DNA replication"/>
    <property type="evidence" value="ECO:0007669"/>
    <property type="project" value="InterPro"/>
</dbReference>
<evidence type="ECO:0000313" key="3">
    <source>
        <dbReference type="Proteomes" id="UP000019102"/>
    </source>
</evidence>
<evidence type="ECO:0000313" key="2">
    <source>
        <dbReference type="EMBL" id="GAE91584.1"/>
    </source>
</evidence>
<organism evidence="2 3">
    <name type="scientific">Gracilibacillus boraciitolerans JCM 21714</name>
    <dbReference type="NCBI Taxonomy" id="1298598"/>
    <lineage>
        <taxon>Bacteria</taxon>
        <taxon>Bacillati</taxon>
        <taxon>Bacillota</taxon>
        <taxon>Bacilli</taxon>
        <taxon>Bacillales</taxon>
        <taxon>Bacillaceae</taxon>
        <taxon>Gracilibacillus</taxon>
    </lineage>
</organism>
<name>W4VFP4_9BACI</name>
<dbReference type="CDD" id="cd07435">
    <property type="entry name" value="PHP_PolIIIA_POLC"/>
    <property type="match status" value="1"/>
</dbReference>
<dbReference type="EMBL" id="BAVS01000001">
    <property type="protein sequence ID" value="GAE91584.1"/>
    <property type="molecule type" value="Genomic_DNA"/>
</dbReference>
<keyword evidence="3" id="KW-1185">Reference proteome</keyword>